<dbReference type="Pfam" id="PF00300">
    <property type="entry name" value="His_Phos_1"/>
    <property type="match status" value="1"/>
</dbReference>
<dbReference type="Proteomes" id="UP000826793">
    <property type="component" value="Unassembled WGS sequence"/>
</dbReference>
<dbReference type="Gene3D" id="3.40.50.1240">
    <property type="entry name" value="Phosphoglycerate mutase-like"/>
    <property type="match status" value="1"/>
</dbReference>
<dbReference type="SMART" id="SM00855">
    <property type="entry name" value="PGAM"/>
    <property type="match status" value="1"/>
</dbReference>
<name>A0A9D2MUT3_9FIRM</name>
<organism evidence="1 2">
    <name type="scientific">Candidatus Acutalibacter pullicola</name>
    <dbReference type="NCBI Taxonomy" id="2838417"/>
    <lineage>
        <taxon>Bacteria</taxon>
        <taxon>Bacillati</taxon>
        <taxon>Bacillota</taxon>
        <taxon>Clostridia</taxon>
        <taxon>Eubacteriales</taxon>
        <taxon>Acutalibacteraceae</taxon>
        <taxon>Acutalibacter</taxon>
    </lineage>
</organism>
<sequence>MRSYVIHLLRNMPCEGNLEGRYIGRTESPLAASSLRDLVSLKQKYRYPEAAAFYASPSTRCVDTLKILYPQADPEVILEMAECDFGDWEGKAAQELQQDPRFLSWMEQGGNAAPPNGESGLVFLQRVCKGFETLVQNLMIQGTTQAVLCTHAGVITGLLSAYGLPRAQPYEWMCEPGCGYSVRITPSLWMRSMVMEVYQTLPLGEDGERPDHVVVDLAREAAQRAWGEGRQETGSQETQA</sequence>
<gene>
    <name evidence="1" type="ORF">H9710_01325</name>
</gene>
<accession>A0A9D2MUT3</accession>
<dbReference type="CDD" id="cd07040">
    <property type="entry name" value="HP"/>
    <property type="match status" value="1"/>
</dbReference>
<dbReference type="EMBL" id="DWXG01000009">
    <property type="protein sequence ID" value="HJB97198.1"/>
    <property type="molecule type" value="Genomic_DNA"/>
</dbReference>
<dbReference type="InterPro" id="IPR029033">
    <property type="entry name" value="His_PPase_superfam"/>
</dbReference>
<evidence type="ECO:0000313" key="1">
    <source>
        <dbReference type="EMBL" id="HJB97198.1"/>
    </source>
</evidence>
<comment type="caution">
    <text evidence="1">The sequence shown here is derived from an EMBL/GenBank/DDBJ whole genome shotgun (WGS) entry which is preliminary data.</text>
</comment>
<evidence type="ECO:0000313" key="2">
    <source>
        <dbReference type="Proteomes" id="UP000826793"/>
    </source>
</evidence>
<proteinExistence type="predicted"/>
<dbReference type="InterPro" id="IPR013078">
    <property type="entry name" value="His_Pase_superF_clade-1"/>
</dbReference>
<reference evidence="1" key="1">
    <citation type="journal article" date="2021" name="PeerJ">
        <title>Extensive microbial diversity within the chicken gut microbiome revealed by metagenomics and culture.</title>
        <authorList>
            <person name="Gilroy R."/>
            <person name="Ravi A."/>
            <person name="Getino M."/>
            <person name="Pursley I."/>
            <person name="Horton D.L."/>
            <person name="Alikhan N.F."/>
            <person name="Baker D."/>
            <person name="Gharbi K."/>
            <person name="Hall N."/>
            <person name="Watson M."/>
            <person name="Adriaenssens E.M."/>
            <person name="Foster-Nyarko E."/>
            <person name="Jarju S."/>
            <person name="Secka A."/>
            <person name="Antonio M."/>
            <person name="Oren A."/>
            <person name="Chaudhuri R.R."/>
            <person name="La Ragione R."/>
            <person name="Hildebrand F."/>
            <person name="Pallen M.J."/>
        </authorList>
    </citation>
    <scope>NUCLEOTIDE SEQUENCE</scope>
    <source>
        <strain evidence="1">CHK185-1770</strain>
    </source>
</reference>
<protein>
    <submittedName>
        <fullName evidence="1">Histidine phosphatase family protein</fullName>
    </submittedName>
</protein>
<dbReference type="AlphaFoldDB" id="A0A9D2MUT3"/>
<dbReference type="SUPFAM" id="SSF53254">
    <property type="entry name" value="Phosphoglycerate mutase-like"/>
    <property type="match status" value="1"/>
</dbReference>
<reference evidence="1" key="2">
    <citation type="submission" date="2021-04" db="EMBL/GenBank/DDBJ databases">
        <authorList>
            <person name="Gilroy R."/>
        </authorList>
    </citation>
    <scope>NUCLEOTIDE SEQUENCE</scope>
    <source>
        <strain evidence="1">CHK185-1770</strain>
    </source>
</reference>